<keyword evidence="2" id="KW-1185">Reference proteome</keyword>
<dbReference type="Proteomes" id="UP001500840">
    <property type="component" value="Unassembled WGS sequence"/>
</dbReference>
<gene>
    <name evidence="1" type="ORF">GCM10023156_26080</name>
</gene>
<dbReference type="RefSeq" id="WP_345322631.1">
    <property type="nucleotide sequence ID" value="NZ_BAABGA010000035.1"/>
</dbReference>
<reference evidence="2" key="1">
    <citation type="journal article" date="2019" name="Int. J. Syst. Evol. Microbiol.">
        <title>The Global Catalogue of Microorganisms (GCM) 10K type strain sequencing project: providing services to taxonomists for standard genome sequencing and annotation.</title>
        <authorList>
            <consortium name="The Broad Institute Genomics Platform"/>
            <consortium name="The Broad Institute Genome Sequencing Center for Infectious Disease"/>
            <person name="Wu L."/>
            <person name="Ma J."/>
        </authorList>
    </citation>
    <scope>NUCLEOTIDE SEQUENCE [LARGE SCALE GENOMIC DNA]</scope>
    <source>
        <strain evidence="2">JCM 17759</strain>
    </source>
</reference>
<sequence length="176" mass="20790">MHKLDLLRDQCQIQQYVWDRLDNYEPEWEWALGDVDRKVSLISTGFSFEQSGWFAMVLDRRPRAQCDGEWQSLIARNSLPMPHWDLEGEYDIEVAHYNPKWKPPKNGFDEDSVTQLFGETIRDAILNMRDQGALKYPFLASNAAFFVEEHEGRYGWPEYKALRTDGRCRIKTNRGR</sequence>
<evidence type="ECO:0000313" key="1">
    <source>
        <dbReference type="EMBL" id="GAA4454140.1"/>
    </source>
</evidence>
<comment type="caution">
    <text evidence="1">The sequence shown here is derived from an EMBL/GenBank/DDBJ whole genome shotgun (WGS) entry which is preliminary data.</text>
</comment>
<protein>
    <submittedName>
        <fullName evidence="1">Uncharacterized protein</fullName>
    </submittedName>
</protein>
<accession>A0ABP8MPQ4</accession>
<dbReference type="EMBL" id="BAABGA010000035">
    <property type="protein sequence ID" value="GAA4454140.1"/>
    <property type="molecule type" value="Genomic_DNA"/>
</dbReference>
<name>A0ABP8MPQ4_9BACT</name>
<organism evidence="1 2">
    <name type="scientific">Novipirellula rosea</name>
    <dbReference type="NCBI Taxonomy" id="1031540"/>
    <lineage>
        <taxon>Bacteria</taxon>
        <taxon>Pseudomonadati</taxon>
        <taxon>Planctomycetota</taxon>
        <taxon>Planctomycetia</taxon>
        <taxon>Pirellulales</taxon>
        <taxon>Pirellulaceae</taxon>
        <taxon>Novipirellula</taxon>
    </lineage>
</organism>
<evidence type="ECO:0000313" key="2">
    <source>
        <dbReference type="Proteomes" id="UP001500840"/>
    </source>
</evidence>
<proteinExistence type="predicted"/>